<dbReference type="PROSITE" id="PS51900">
    <property type="entry name" value="CB"/>
    <property type="match status" value="1"/>
</dbReference>
<dbReference type="Gene3D" id="1.10.443.10">
    <property type="entry name" value="Intergrase catalytic core"/>
    <property type="match status" value="1"/>
</dbReference>
<keyword evidence="3 5" id="KW-0238">DNA-binding</keyword>
<dbReference type="InterPro" id="IPR050090">
    <property type="entry name" value="Tyrosine_recombinase_XerCD"/>
</dbReference>
<dbReference type="InterPro" id="IPR013762">
    <property type="entry name" value="Integrase-like_cat_sf"/>
</dbReference>
<dbReference type="InterPro" id="IPR002104">
    <property type="entry name" value="Integrase_catalytic"/>
</dbReference>
<keyword evidence="2" id="KW-0229">DNA integration</keyword>
<dbReference type="AlphaFoldDB" id="A0A7X1FAJ7"/>
<name>A0A7X1FAJ7_9SPHN</name>
<accession>A0A7X1FAJ7</accession>
<comment type="similarity">
    <text evidence="1">Belongs to the 'phage' integrase family.</text>
</comment>
<dbReference type="Proteomes" id="UP000520156">
    <property type="component" value="Unassembled WGS sequence"/>
</dbReference>
<dbReference type="GO" id="GO:0003677">
    <property type="term" value="F:DNA binding"/>
    <property type="evidence" value="ECO:0007669"/>
    <property type="project" value="UniProtKB-UniRule"/>
</dbReference>
<dbReference type="PROSITE" id="PS51898">
    <property type="entry name" value="TYR_RECOMBINASE"/>
    <property type="match status" value="1"/>
</dbReference>
<evidence type="ECO:0000313" key="8">
    <source>
        <dbReference type="EMBL" id="MBC2653456.1"/>
    </source>
</evidence>
<evidence type="ECO:0000256" key="5">
    <source>
        <dbReference type="PROSITE-ProRule" id="PRU01248"/>
    </source>
</evidence>
<feature type="domain" description="Tyr recombinase" evidence="6">
    <location>
        <begin position="196"/>
        <end position="374"/>
    </location>
</feature>
<evidence type="ECO:0000259" key="6">
    <source>
        <dbReference type="PROSITE" id="PS51898"/>
    </source>
</evidence>
<dbReference type="InterPro" id="IPR011010">
    <property type="entry name" value="DNA_brk_join_enz"/>
</dbReference>
<feature type="domain" description="Core-binding (CB)" evidence="7">
    <location>
        <begin position="92"/>
        <end position="175"/>
    </location>
</feature>
<evidence type="ECO:0000256" key="3">
    <source>
        <dbReference type="ARBA" id="ARBA00023125"/>
    </source>
</evidence>
<dbReference type="SUPFAM" id="SSF56349">
    <property type="entry name" value="DNA breaking-rejoining enzymes"/>
    <property type="match status" value="1"/>
</dbReference>
<dbReference type="InterPro" id="IPR044068">
    <property type="entry name" value="CB"/>
</dbReference>
<evidence type="ECO:0000256" key="4">
    <source>
        <dbReference type="ARBA" id="ARBA00023172"/>
    </source>
</evidence>
<protein>
    <submittedName>
        <fullName evidence="8">Site-specific integrase</fullName>
    </submittedName>
</protein>
<organism evidence="8 9">
    <name type="scientific">Novosphingobium aerophilum</name>
    <dbReference type="NCBI Taxonomy" id="2839843"/>
    <lineage>
        <taxon>Bacteria</taxon>
        <taxon>Pseudomonadati</taxon>
        <taxon>Pseudomonadota</taxon>
        <taxon>Alphaproteobacteria</taxon>
        <taxon>Sphingomonadales</taxon>
        <taxon>Sphingomonadaceae</taxon>
        <taxon>Novosphingobium</taxon>
    </lineage>
</organism>
<evidence type="ECO:0000256" key="1">
    <source>
        <dbReference type="ARBA" id="ARBA00008857"/>
    </source>
</evidence>
<dbReference type="CDD" id="cd00796">
    <property type="entry name" value="INT_Rci_Hp1_C"/>
    <property type="match status" value="1"/>
</dbReference>
<gene>
    <name evidence="8" type="ORF">H7F49_17360</name>
</gene>
<evidence type="ECO:0000313" key="9">
    <source>
        <dbReference type="Proteomes" id="UP000520156"/>
    </source>
</evidence>
<dbReference type="EMBL" id="JACLAU010000048">
    <property type="protein sequence ID" value="MBC2653456.1"/>
    <property type="molecule type" value="Genomic_DNA"/>
</dbReference>
<dbReference type="PANTHER" id="PTHR30349">
    <property type="entry name" value="PHAGE INTEGRASE-RELATED"/>
    <property type="match status" value="1"/>
</dbReference>
<reference evidence="8 9" key="1">
    <citation type="submission" date="2020-08" db="EMBL/GenBank/DDBJ databases">
        <title>The genome sequence of Novosphingobium flavum 4Y4.</title>
        <authorList>
            <person name="Liu Y."/>
        </authorList>
    </citation>
    <scope>NUCLEOTIDE SEQUENCE [LARGE SCALE GENOMIC DNA]</scope>
    <source>
        <strain evidence="8 9">4Y4</strain>
    </source>
</reference>
<dbReference type="Pfam" id="PF00589">
    <property type="entry name" value="Phage_integrase"/>
    <property type="match status" value="1"/>
</dbReference>
<sequence length="400" mass="45518">MSLRFNRLTRPAVRSLGPGEQISEHGITAARQSNGDCRYSINIMVDGQRIHRVVGRESEGVTREQAERTIESLRTKAREGRLDLPTGRKVHRSLKEAVAEYLTRIEHDPKHGRNYGPKKRHLEDRLAPYFKGQRPDKLTDFTIAHYVKHRRDQGAAIATINRELSTLSHFLNRCIAWKWVRADQKPKMPKGEEARKKIVVLTDEDKRALMQAAIADQDPLTWLFTAIAMGTGMRHSEILRIRWDDIDLANRRIYIGQAKAGQREQPIPPNLAAMLQKEHAQLGEPSGWLFPTSRADAKHSHRQQMSEQFRRAVTRAKLDPSKVTPHVMRHTAITSLIKEGVDLPTVQRISGHKTLAMVLRYTHLSDDHIDQSVAKLDTAFSGAFSQELHTPPNENERSAA</sequence>
<dbReference type="PANTHER" id="PTHR30349:SF64">
    <property type="entry name" value="PROPHAGE INTEGRASE INTD-RELATED"/>
    <property type="match status" value="1"/>
</dbReference>
<comment type="caution">
    <text evidence="8">The sequence shown here is derived from an EMBL/GenBank/DDBJ whole genome shotgun (WGS) entry which is preliminary data.</text>
</comment>
<dbReference type="GO" id="GO:0015074">
    <property type="term" value="P:DNA integration"/>
    <property type="evidence" value="ECO:0007669"/>
    <property type="project" value="UniProtKB-KW"/>
</dbReference>
<dbReference type="Gene3D" id="1.10.150.130">
    <property type="match status" value="1"/>
</dbReference>
<proteinExistence type="inferred from homology"/>
<dbReference type="InterPro" id="IPR010998">
    <property type="entry name" value="Integrase_recombinase_N"/>
</dbReference>
<dbReference type="GO" id="GO:0006310">
    <property type="term" value="P:DNA recombination"/>
    <property type="evidence" value="ECO:0007669"/>
    <property type="project" value="UniProtKB-KW"/>
</dbReference>
<keyword evidence="9" id="KW-1185">Reference proteome</keyword>
<keyword evidence="4" id="KW-0233">DNA recombination</keyword>
<evidence type="ECO:0000259" key="7">
    <source>
        <dbReference type="PROSITE" id="PS51900"/>
    </source>
</evidence>
<evidence type="ECO:0000256" key="2">
    <source>
        <dbReference type="ARBA" id="ARBA00022908"/>
    </source>
</evidence>